<feature type="non-terminal residue" evidence="2">
    <location>
        <position position="67"/>
    </location>
</feature>
<dbReference type="AlphaFoldDB" id="A0A9P6IWS7"/>
<dbReference type="EMBL" id="JAAAHW010007102">
    <property type="protein sequence ID" value="KAF9951218.1"/>
    <property type="molecule type" value="Genomic_DNA"/>
</dbReference>
<feature type="compositionally biased region" description="Basic and acidic residues" evidence="1">
    <location>
        <begin position="1"/>
        <end position="19"/>
    </location>
</feature>
<evidence type="ECO:0000313" key="3">
    <source>
        <dbReference type="Proteomes" id="UP000749646"/>
    </source>
</evidence>
<sequence>MTLSSSKREREHSTDDEEHHHHKGKGQNTADTSTDLEVLSPIFSPSPDQVQVGDDLVASPLERPQYF</sequence>
<dbReference type="Proteomes" id="UP000749646">
    <property type="component" value="Unassembled WGS sequence"/>
</dbReference>
<protein>
    <submittedName>
        <fullName evidence="2">Uncharacterized protein</fullName>
    </submittedName>
</protein>
<evidence type="ECO:0000313" key="2">
    <source>
        <dbReference type="EMBL" id="KAF9951218.1"/>
    </source>
</evidence>
<gene>
    <name evidence="2" type="ORF">BGZ65_006097</name>
</gene>
<feature type="compositionally biased region" description="Polar residues" evidence="1">
    <location>
        <begin position="26"/>
        <end position="35"/>
    </location>
</feature>
<proteinExistence type="predicted"/>
<keyword evidence="3" id="KW-1185">Reference proteome</keyword>
<evidence type="ECO:0000256" key="1">
    <source>
        <dbReference type="SAM" id="MobiDB-lite"/>
    </source>
</evidence>
<feature type="region of interest" description="Disordered" evidence="1">
    <location>
        <begin position="1"/>
        <end position="67"/>
    </location>
</feature>
<comment type="caution">
    <text evidence="2">The sequence shown here is derived from an EMBL/GenBank/DDBJ whole genome shotgun (WGS) entry which is preliminary data.</text>
</comment>
<reference evidence="2" key="1">
    <citation type="journal article" date="2020" name="Fungal Divers.">
        <title>Resolving the Mortierellaceae phylogeny through synthesis of multi-gene phylogenetics and phylogenomics.</title>
        <authorList>
            <person name="Vandepol N."/>
            <person name="Liber J."/>
            <person name="Desiro A."/>
            <person name="Na H."/>
            <person name="Kennedy M."/>
            <person name="Barry K."/>
            <person name="Grigoriev I.V."/>
            <person name="Miller A.N."/>
            <person name="O'Donnell K."/>
            <person name="Stajich J.E."/>
            <person name="Bonito G."/>
        </authorList>
    </citation>
    <scope>NUCLEOTIDE SEQUENCE</scope>
    <source>
        <strain evidence="2">MES-2147</strain>
    </source>
</reference>
<accession>A0A9P6IWS7</accession>
<organism evidence="2 3">
    <name type="scientific">Modicella reniformis</name>
    <dbReference type="NCBI Taxonomy" id="1440133"/>
    <lineage>
        <taxon>Eukaryota</taxon>
        <taxon>Fungi</taxon>
        <taxon>Fungi incertae sedis</taxon>
        <taxon>Mucoromycota</taxon>
        <taxon>Mortierellomycotina</taxon>
        <taxon>Mortierellomycetes</taxon>
        <taxon>Mortierellales</taxon>
        <taxon>Mortierellaceae</taxon>
        <taxon>Modicella</taxon>
    </lineage>
</organism>
<name>A0A9P6IWS7_9FUNG</name>